<dbReference type="PATRIC" id="fig|324602.8.peg.1604"/>
<keyword evidence="3 8" id="KW-0547">Nucleotide-binding</keyword>
<dbReference type="InterPro" id="IPR024109">
    <property type="entry name" value="Trp-tRNA-ligase_bac-type"/>
</dbReference>
<dbReference type="PROSITE" id="PS00178">
    <property type="entry name" value="AA_TRNA_LIGASE_I"/>
    <property type="match status" value="1"/>
</dbReference>
<evidence type="ECO:0000256" key="8">
    <source>
        <dbReference type="HAMAP-Rule" id="MF_00140"/>
    </source>
</evidence>
<keyword evidence="2 8" id="KW-0436">Ligase</keyword>
<dbReference type="InterPro" id="IPR002306">
    <property type="entry name" value="Trp-tRNA-ligase"/>
</dbReference>
<evidence type="ECO:0000313" key="10">
    <source>
        <dbReference type="EMBL" id="ABY34637.1"/>
    </source>
</evidence>
<evidence type="ECO:0000313" key="11">
    <source>
        <dbReference type="Proteomes" id="UP000002008"/>
    </source>
</evidence>
<feature type="binding site" evidence="8">
    <location>
        <begin position="147"/>
        <end position="149"/>
    </location>
    <ligand>
        <name>ATP</name>
        <dbReference type="ChEBI" id="CHEBI:30616"/>
    </ligand>
</feature>
<dbReference type="Gene3D" id="1.10.240.10">
    <property type="entry name" value="Tyrosyl-Transfer RNA Synthetase"/>
    <property type="match status" value="1"/>
</dbReference>
<feature type="binding site" evidence="8">
    <location>
        <position position="135"/>
    </location>
    <ligand>
        <name>L-tryptophan</name>
        <dbReference type="ChEBI" id="CHEBI:57912"/>
    </ligand>
</feature>
<evidence type="ECO:0000256" key="2">
    <source>
        <dbReference type="ARBA" id="ARBA00022598"/>
    </source>
</evidence>
<dbReference type="eggNOG" id="COG0180">
    <property type="taxonomic scope" value="Bacteria"/>
</dbReference>
<reference evidence="11" key="1">
    <citation type="journal article" date="2011" name="BMC Genomics">
        <title>Complete genome sequence of the filamentous anoxygenic phototrophic bacterium Chloroflexus aurantiacus.</title>
        <authorList>
            <person name="Tang K.H."/>
            <person name="Barry K."/>
            <person name="Chertkov O."/>
            <person name="Dalin E."/>
            <person name="Han C.S."/>
            <person name="Hauser L.J."/>
            <person name="Honchak B.M."/>
            <person name="Karbach L.E."/>
            <person name="Land M.L."/>
            <person name="Lapidus A."/>
            <person name="Larimer F.W."/>
            <person name="Mikhailova N."/>
            <person name="Pitluck S."/>
            <person name="Pierson B.K."/>
            <person name="Blankenship R.E."/>
        </authorList>
    </citation>
    <scope>NUCLEOTIDE SEQUENCE [LARGE SCALE GENOMIC DNA]</scope>
    <source>
        <strain evidence="11">ATCC 29366 / DSM 635 / J-10-fl</strain>
    </source>
</reference>
<dbReference type="Pfam" id="PF00579">
    <property type="entry name" value="tRNA-synt_1b"/>
    <property type="match status" value="1"/>
</dbReference>
<dbReference type="GO" id="GO:0004830">
    <property type="term" value="F:tryptophan-tRNA ligase activity"/>
    <property type="evidence" value="ECO:0000318"/>
    <property type="project" value="GO_Central"/>
</dbReference>
<protein>
    <recommendedName>
        <fullName evidence="8">Tryptophan--tRNA ligase</fullName>
        <ecNumber evidence="8">6.1.1.2</ecNumber>
    </recommendedName>
    <alternativeName>
        <fullName evidence="8">Tryptophanyl-tRNA synthetase</fullName>
        <shortName evidence="8">TrpRS</shortName>
    </alternativeName>
</protein>
<organism evidence="10 11">
    <name type="scientific">Chloroflexus aurantiacus (strain ATCC 29366 / DSM 635 / J-10-fl)</name>
    <dbReference type="NCBI Taxonomy" id="324602"/>
    <lineage>
        <taxon>Bacteria</taxon>
        <taxon>Bacillati</taxon>
        <taxon>Chloroflexota</taxon>
        <taxon>Chloroflexia</taxon>
        <taxon>Chloroflexales</taxon>
        <taxon>Chloroflexineae</taxon>
        <taxon>Chloroflexaceae</taxon>
        <taxon>Chloroflexus</taxon>
    </lineage>
</organism>
<dbReference type="GO" id="GO:0005524">
    <property type="term" value="F:ATP binding"/>
    <property type="evidence" value="ECO:0007669"/>
    <property type="project" value="UniProtKB-UniRule"/>
</dbReference>
<comment type="function">
    <text evidence="8">Catalyzes the attachment of tryptophan to tRNA(Trp).</text>
</comment>
<dbReference type="GO" id="GO:0006436">
    <property type="term" value="P:tryptophanyl-tRNA aminoacylation"/>
    <property type="evidence" value="ECO:0000318"/>
    <property type="project" value="GO_Central"/>
</dbReference>
<keyword evidence="5 8" id="KW-0648">Protein biosynthesis</keyword>
<evidence type="ECO:0000256" key="5">
    <source>
        <dbReference type="ARBA" id="ARBA00022917"/>
    </source>
</evidence>
<proteinExistence type="inferred from homology"/>
<evidence type="ECO:0000256" key="1">
    <source>
        <dbReference type="ARBA" id="ARBA00005594"/>
    </source>
</evidence>
<evidence type="ECO:0000256" key="3">
    <source>
        <dbReference type="ARBA" id="ARBA00022741"/>
    </source>
</evidence>
<comment type="subunit">
    <text evidence="8">Homodimer.</text>
</comment>
<keyword evidence="6 8" id="KW-0030">Aminoacyl-tRNA synthetase</keyword>
<dbReference type="EnsemblBacteria" id="ABY34637">
    <property type="protein sequence ID" value="ABY34637"/>
    <property type="gene ID" value="Caur_1409"/>
</dbReference>
<feature type="binding site" evidence="8">
    <location>
        <begin position="20"/>
        <end position="21"/>
    </location>
    <ligand>
        <name>ATP</name>
        <dbReference type="ChEBI" id="CHEBI:30616"/>
    </ligand>
</feature>
<dbReference type="NCBIfam" id="TIGR00233">
    <property type="entry name" value="trpS"/>
    <property type="match status" value="1"/>
</dbReference>
<keyword evidence="8" id="KW-0963">Cytoplasm</keyword>
<dbReference type="HOGENOM" id="CLU_029244_1_1_0"/>
<dbReference type="EMBL" id="CP000909">
    <property type="protein sequence ID" value="ABY34637.1"/>
    <property type="molecule type" value="Genomic_DNA"/>
</dbReference>
<dbReference type="PANTHER" id="PTHR43766">
    <property type="entry name" value="TRYPTOPHAN--TRNA LIGASE, MITOCHONDRIAL"/>
    <property type="match status" value="1"/>
</dbReference>
<dbReference type="Proteomes" id="UP000002008">
    <property type="component" value="Chromosome"/>
</dbReference>
<feature type="short sequence motif" description="'KMSKS' region" evidence="8">
    <location>
        <begin position="195"/>
        <end position="199"/>
    </location>
</feature>
<evidence type="ECO:0000256" key="7">
    <source>
        <dbReference type="ARBA" id="ARBA00049929"/>
    </source>
</evidence>
<dbReference type="EC" id="6.1.1.2" evidence="8"/>
<feature type="binding site" evidence="8">
    <location>
        <begin position="12"/>
        <end position="14"/>
    </location>
    <ligand>
        <name>ATP</name>
        <dbReference type="ChEBI" id="CHEBI:30616"/>
    </ligand>
</feature>
<dbReference type="InterPro" id="IPR002305">
    <property type="entry name" value="aa-tRNA-synth_Ic"/>
</dbReference>
<dbReference type="SUPFAM" id="SSF52374">
    <property type="entry name" value="Nucleotidylyl transferase"/>
    <property type="match status" value="1"/>
</dbReference>
<dbReference type="PANTHER" id="PTHR43766:SF1">
    <property type="entry name" value="TRYPTOPHAN--TRNA LIGASE, MITOCHONDRIAL"/>
    <property type="match status" value="1"/>
</dbReference>
<feature type="short sequence motif" description="'HIGH' region" evidence="8">
    <location>
        <begin position="13"/>
        <end position="21"/>
    </location>
</feature>
<dbReference type="InterPro" id="IPR050203">
    <property type="entry name" value="Trp-tRNA_synthetase"/>
</dbReference>
<comment type="subcellular location">
    <subcellularLocation>
        <location evidence="8">Cytoplasm</location>
    </subcellularLocation>
</comment>
<dbReference type="STRING" id="324602.Caur_1409"/>
<gene>
    <name evidence="8" type="primary">trpS</name>
    <name evidence="10" type="ordered locus">Caur_1409</name>
</gene>
<comment type="catalytic activity">
    <reaction evidence="7 8">
        <text>tRNA(Trp) + L-tryptophan + ATP = L-tryptophyl-tRNA(Trp) + AMP + diphosphate + H(+)</text>
        <dbReference type="Rhea" id="RHEA:24080"/>
        <dbReference type="Rhea" id="RHEA-COMP:9671"/>
        <dbReference type="Rhea" id="RHEA-COMP:9705"/>
        <dbReference type="ChEBI" id="CHEBI:15378"/>
        <dbReference type="ChEBI" id="CHEBI:30616"/>
        <dbReference type="ChEBI" id="CHEBI:33019"/>
        <dbReference type="ChEBI" id="CHEBI:57912"/>
        <dbReference type="ChEBI" id="CHEBI:78442"/>
        <dbReference type="ChEBI" id="CHEBI:78535"/>
        <dbReference type="ChEBI" id="CHEBI:456215"/>
        <dbReference type="EC" id="6.1.1.2"/>
    </reaction>
</comment>
<dbReference type="FunFam" id="1.10.240.10:FF:000002">
    <property type="entry name" value="Tryptophan--tRNA ligase"/>
    <property type="match status" value="1"/>
</dbReference>
<keyword evidence="11" id="KW-1185">Reference proteome</keyword>
<dbReference type="Gene3D" id="3.40.50.620">
    <property type="entry name" value="HUPs"/>
    <property type="match status" value="1"/>
</dbReference>
<dbReference type="KEGG" id="cau:Caur_1409"/>
<dbReference type="HAMAP" id="MF_00140_B">
    <property type="entry name" value="Trp_tRNA_synth_B"/>
    <property type="match status" value="1"/>
</dbReference>
<sequence length="336" mass="38010">MTRKPRVFSGIQPSGNLHIGNYLGAIQQWVAGQGQKTNFICIVDLHAITVPQDPADLRRQTRELAALLLACGIDPQQTTLFVQSHVRAHAECSWVFSCITPLGWLERMTQYKTKAQKQESVMTGLLTYPVLMAADILLYDADEVPVGEDQKQHIELTRDLAQRFNYLFGETFVIPKPVIRESGARIMGLNDPTVKMSKSETTRGHAIRIVDDPDEIRWAIKRAVTDSYNEIRFSDDPDRAGVNNLLQIYELLTGRSRPEIEAHFAGKGYGALKRELTEVVIESLRPIRERYYQLMNDPAELDRILAIGAEQARAVAEPKMTLILERVGFVLPNDRR</sequence>
<dbReference type="CDD" id="cd00806">
    <property type="entry name" value="TrpRS_core"/>
    <property type="match status" value="1"/>
</dbReference>
<evidence type="ECO:0000256" key="9">
    <source>
        <dbReference type="RuleBase" id="RU363036"/>
    </source>
</evidence>
<feature type="binding site" evidence="8">
    <location>
        <begin position="195"/>
        <end position="199"/>
    </location>
    <ligand>
        <name>ATP</name>
        <dbReference type="ChEBI" id="CHEBI:30616"/>
    </ligand>
</feature>
<dbReference type="GO" id="GO:0005829">
    <property type="term" value="C:cytosol"/>
    <property type="evidence" value="ECO:0000318"/>
    <property type="project" value="GO_Central"/>
</dbReference>
<dbReference type="AlphaFoldDB" id="A9WA78"/>
<evidence type="ECO:0000256" key="4">
    <source>
        <dbReference type="ARBA" id="ARBA00022840"/>
    </source>
</evidence>
<comment type="similarity">
    <text evidence="1 8 9">Belongs to the class-I aminoacyl-tRNA synthetase family.</text>
</comment>
<dbReference type="FunCoup" id="A9WA78">
    <property type="interactions" value="436"/>
</dbReference>
<dbReference type="InParanoid" id="A9WA78"/>
<dbReference type="InterPro" id="IPR001412">
    <property type="entry name" value="aa-tRNA-synth_I_CS"/>
</dbReference>
<evidence type="ECO:0000256" key="6">
    <source>
        <dbReference type="ARBA" id="ARBA00023146"/>
    </source>
</evidence>
<dbReference type="PRINTS" id="PR01039">
    <property type="entry name" value="TRNASYNTHTRP"/>
</dbReference>
<dbReference type="InterPro" id="IPR014729">
    <property type="entry name" value="Rossmann-like_a/b/a_fold"/>
</dbReference>
<name>A9WA78_CHLAA</name>
<feature type="binding site" evidence="8">
    <location>
        <position position="186"/>
    </location>
    <ligand>
        <name>ATP</name>
        <dbReference type="ChEBI" id="CHEBI:30616"/>
    </ligand>
</feature>
<dbReference type="RefSeq" id="WP_012257293.1">
    <property type="nucleotide sequence ID" value="NC_010175.1"/>
</dbReference>
<accession>A9WA78</accession>
<keyword evidence="4 8" id="KW-0067">ATP-binding</keyword>